<dbReference type="Pfam" id="PF01814">
    <property type="entry name" value="Hemerythrin"/>
    <property type="match status" value="1"/>
</dbReference>
<dbReference type="SUPFAM" id="SSF55785">
    <property type="entry name" value="PYP-like sensor domain (PAS domain)"/>
    <property type="match status" value="1"/>
</dbReference>
<dbReference type="InterPro" id="IPR035965">
    <property type="entry name" value="PAS-like_dom_sf"/>
</dbReference>
<dbReference type="PANTHER" id="PTHR39966:SF3">
    <property type="entry name" value="DUF438 DOMAIN-CONTAINING PROTEIN"/>
    <property type="match status" value="1"/>
</dbReference>
<dbReference type="InterPro" id="IPR007380">
    <property type="entry name" value="DUF438"/>
</dbReference>
<gene>
    <name evidence="2" type="ORF">ENF18_05730</name>
</gene>
<dbReference type="Pfam" id="PF13596">
    <property type="entry name" value="PAS_10"/>
    <property type="match status" value="1"/>
</dbReference>
<dbReference type="PANTHER" id="PTHR39966">
    <property type="entry name" value="BLL2471 PROTEIN-RELATED"/>
    <property type="match status" value="1"/>
</dbReference>
<organism evidence="2">
    <name type="scientific">candidate division WOR-3 bacterium</name>
    <dbReference type="NCBI Taxonomy" id="2052148"/>
    <lineage>
        <taxon>Bacteria</taxon>
        <taxon>Bacteria division WOR-3</taxon>
    </lineage>
</organism>
<dbReference type="Pfam" id="PF04282">
    <property type="entry name" value="DUF438"/>
    <property type="match status" value="1"/>
</dbReference>
<sequence length="405" mass="47581">MSELISGKDKKELLKEIIRKLHKGIDPEETKKKFKEVIQAVSPLEIAQVEEELIREGLPAKEIHKLCDLHIEVFREGIEREEYALPDWHPIGILKKEHKLIIDRMNDLRGLVKKVKEGKCYECIESDIPELEKIADDFRKSEVHYLREENVLFPYLEKHGITQPPAIMWKEHDQIRGLKKLYYQLLEKRDSLEFSKFQEQLEGVSFGLAEMLMSHFYKENKILFATALKVIGKDEWIKIRKEFDDIGYCCFTPSEPEWEVVSSEKTGVSGGRIKLKTGSFTVEELDAIFRTLPVDITFVDREDRVAFFSDNPERIFVRTESVIGREVQKCHPPRSVHIVEKIVEKFKNGERDVAEFWIELNGRLIFIRYFAVRDREGKYLGTLEVTQDITDIKKIEGQRRLLDWD</sequence>
<name>A0A7C0VBF2_UNCW3</name>
<comment type="caution">
    <text evidence="2">The sequence shown here is derived from an EMBL/GenBank/DDBJ whole genome shotgun (WGS) entry which is preliminary data.</text>
</comment>
<evidence type="ECO:0000259" key="1">
    <source>
        <dbReference type="PROSITE" id="PS50113"/>
    </source>
</evidence>
<dbReference type="AlphaFoldDB" id="A0A7C0VBF2"/>
<dbReference type="Proteomes" id="UP000885847">
    <property type="component" value="Unassembled WGS sequence"/>
</dbReference>
<evidence type="ECO:0000313" key="2">
    <source>
        <dbReference type="EMBL" id="HDI83273.1"/>
    </source>
</evidence>
<dbReference type="GO" id="GO:0005886">
    <property type="term" value="C:plasma membrane"/>
    <property type="evidence" value="ECO:0007669"/>
    <property type="project" value="TreeGrafter"/>
</dbReference>
<dbReference type="EMBL" id="DQWE01000273">
    <property type="protein sequence ID" value="HDI83273.1"/>
    <property type="molecule type" value="Genomic_DNA"/>
</dbReference>
<accession>A0A7C0VBF2</accession>
<reference evidence="2" key="1">
    <citation type="journal article" date="2020" name="mSystems">
        <title>Genome- and Community-Level Interaction Insights into Carbon Utilization and Element Cycling Functions of Hydrothermarchaeota in Hydrothermal Sediment.</title>
        <authorList>
            <person name="Zhou Z."/>
            <person name="Liu Y."/>
            <person name="Xu W."/>
            <person name="Pan J."/>
            <person name="Luo Z.H."/>
            <person name="Li M."/>
        </authorList>
    </citation>
    <scope>NUCLEOTIDE SEQUENCE [LARGE SCALE GENOMIC DNA]</scope>
    <source>
        <strain evidence="2">HyVt-102</strain>
    </source>
</reference>
<dbReference type="PROSITE" id="PS50113">
    <property type="entry name" value="PAC"/>
    <property type="match status" value="1"/>
</dbReference>
<dbReference type="InterPro" id="IPR000700">
    <property type="entry name" value="PAS-assoc_C"/>
</dbReference>
<dbReference type="Gene3D" id="1.20.120.520">
    <property type="entry name" value="nmb1532 protein domain like"/>
    <property type="match status" value="1"/>
</dbReference>
<dbReference type="InterPro" id="IPR000014">
    <property type="entry name" value="PAS"/>
</dbReference>
<protein>
    <submittedName>
        <fullName evidence="2">DUF438 domain-containing protein</fullName>
    </submittedName>
</protein>
<dbReference type="NCBIfam" id="TIGR00229">
    <property type="entry name" value="sensory_box"/>
    <property type="match status" value="1"/>
</dbReference>
<proteinExistence type="predicted"/>
<feature type="domain" description="PAC" evidence="1">
    <location>
        <begin position="347"/>
        <end position="401"/>
    </location>
</feature>
<dbReference type="InterPro" id="IPR012312">
    <property type="entry name" value="Hemerythrin-like"/>
</dbReference>
<dbReference type="Gene3D" id="3.30.450.20">
    <property type="entry name" value="PAS domain"/>
    <property type="match status" value="1"/>
</dbReference>